<evidence type="ECO:0000256" key="8">
    <source>
        <dbReference type="ARBA" id="ARBA00023170"/>
    </source>
</evidence>
<evidence type="ECO:0000256" key="9">
    <source>
        <dbReference type="ARBA" id="ARBA00023242"/>
    </source>
</evidence>
<dbReference type="Gene3D" id="1.10.565.10">
    <property type="entry name" value="Retinoid X Receptor"/>
    <property type="match status" value="1"/>
</dbReference>
<keyword evidence="9 10" id="KW-0539">Nucleus</keyword>
<keyword evidence="2 10" id="KW-0479">Metal-binding</keyword>
<organism evidence="13 14">
    <name type="scientific">Nicrophorus vespilloides</name>
    <name type="common">Boreal carrion beetle</name>
    <dbReference type="NCBI Taxonomy" id="110193"/>
    <lineage>
        <taxon>Eukaryota</taxon>
        <taxon>Metazoa</taxon>
        <taxon>Ecdysozoa</taxon>
        <taxon>Arthropoda</taxon>
        <taxon>Hexapoda</taxon>
        <taxon>Insecta</taxon>
        <taxon>Pterygota</taxon>
        <taxon>Neoptera</taxon>
        <taxon>Endopterygota</taxon>
        <taxon>Coleoptera</taxon>
        <taxon>Polyphaga</taxon>
        <taxon>Staphyliniformia</taxon>
        <taxon>Silphidae</taxon>
        <taxon>Nicrophorinae</taxon>
        <taxon>Nicrophorus</taxon>
    </lineage>
</organism>
<evidence type="ECO:0000259" key="11">
    <source>
        <dbReference type="PROSITE" id="PS51030"/>
    </source>
</evidence>
<dbReference type="SUPFAM" id="SSF57716">
    <property type="entry name" value="Glucocorticoid receptor-like (DNA-binding domain)"/>
    <property type="match status" value="1"/>
</dbReference>
<keyword evidence="13" id="KW-1185">Reference proteome</keyword>
<comment type="similarity">
    <text evidence="10">Belongs to the nuclear hormone receptor family.</text>
</comment>
<dbReference type="InterPro" id="IPR013088">
    <property type="entry name" value="Znf_NHR/GATA"/>
</dbReference>
<name>A0ABM1M034_NICVS</name>
<sequence length="366" mass="42350">MDMHKRSEEVDTRSSPSNRILDIPCKVCGDFSSGKHYNIFACDGCAGFFKRTIRRNRLYICKAKAVNCCIIDKTRRNQCRACRLAKCQKVGMNKDAVQHERGPRNSTVRRQLQMQFVDSRAMMPISNLSPQMTQGPSYASGISYINYPSLVQPIPSTFPLASAAQPEPTISERAARLLFMNIKWIKSIASFTSLSMEDQHVLLESSWKELFIIGASQYLNVHFSELVQSLDMSKRDKEQAIEFIKDISNLQNAIYENAKLRLDPQEYAYLRGLCLYKVFSAVNDGEQKNRFANKSQIMDMYNHTHLSLQFYIRSTYPYQLNRFNIIMDLWQSMEKVKPTIIEDLFFRDTIGQITIERIIIDMYKAQ</sequence>
<dbReference type="Pfam" id="PF00104">
    <property type="entry name" value="Hormone_recep"/>
    <property type="match status" value="1"/>
</dbReference>
<dbReference type="Pfam" id="PF00105">
    <property type="entry name" value="zf-C4"/>
    <property type="match status" value="1"/>
</dbReference>
<keyword evidence="3 10" id="KW-0863">Zinc-finger</keyword>
<dbReference type="SUPFAM" id="SSF48508">
    <property type="entry name" value="Nuclear receptor ligand-binding domain"/>
    <property type="match status" value="1"/>
</dbReference>
<feature type="domain" description="NR LBD" evidence="12">
    <location>
        <begin position="142"/>
        <end position="366"/>
    </location>
</feature>
<dbReference type="PRINTS" id="PR00047">
    <property type="entry name" value="STROIDFINGER"/>
</dbReference>
<dbReference type="InterPro" id="IPR001723">
    <property type="entry name" value="Nuclear_hrmn_rcpt"/>
</dbReference>
<keyword evidence="6 10" id="KW-0238">DNA-binding</keyword>
<evidence type="ECO:0000256" key="6">
    <source>
        <dbReference type="ARBA" id="ARBA00023125"/>
    </source>
</evidence>
<dbReference type="InterPro" id="IPR050274">
    <property type="entry name" value="Nuclear_hormone_rcpt_NR2"/>
</dbReference>
<feature type="domain" description="Nuclear receptor" evidence="11">
    <location>
        <begin position="22"/>
        <end position="99"/>
    </location>
</feature>
<evidence type="ECO:0000256" key="1">
    <source>
        <dbReference type="ARBA" id="ARBA00004123"/>
    </source>
</evidence>
<proteinExistence type="inferred from homology"/>
<dbReference type="PRINTS" id="PR00398">
    <property type="entry name" value="STRDHORMONER"/>
</dbReference>
<evidence type="ECO:0000313" key="14">
    <source>
        <dbReference type="RefSeq" id="XP_017767934.1"/>
    </source>
</evidence>
<dbReference type="InterPro" id="IPR001628">
    <property type="entry name" value="Znf_hrmn_rcpt"/>
</dbReference>
<accession>A0ABM1M034</accession>
<evidence type="ECO:0000256" key="3">
    <source>
        <dbReference type="ARBA" id="ARBA00022771"/>
    </source>
</evidence>
<evidence type="ECO:0000256" key="5">
    <source>
        <dbReference type="ARBA" id="ARBA00023015"/>
    </source>
</evidence>
<dbReference type="PROSITE" id="PS51030">
    <property type="entry name" value="NUCLEAR_REC_DBD_2"/>
    <property type="match status" value="1"/>
</dbReference>
<keyword evidence="4 10" id="KW-0862">Zinc</keyword>
<dbReference type="PANTHER" id="PTHR24083">
    <property type="entry name" value="NUCLEAR HORMONE RECEPTOR"/>
    <property type="match status" value="1"/>
</dbReference>
<reference evidence="14" key="1">
    <citation type="submission" date="2025-08" db="UniProtKB">
        <authorList>
            <consortium name="RefSeq"/>
        </authorList>
    </citation>
    <scope>IDENTIFICATION</scope>
    <source>
        <tissue evidence="14">Whole Larva</tissue>
    </source>
</reference>
<evidence type="ECO:0000313" key="13">
    <source>
        <dbReference type="Proteomes" id="UP000695000"/>
    </source>
</evidence>
<keyword evidence="5 10" id="KW-0805">Transcription regulation</keyword>
<gene>
    <name evidence="14" type="primary">LOC108556365</name>
</gene>
<evidence type="ECO:0000256" key="4">
    <source>
        <dbReference type="ARBA" id="ARBA00022833"/>
    </source>
</evidence>
<evidence type="ECO:0000256" key="10">
    <source>
        <dbReference type="RuleBase" id="RU004334"/>
    </source>
</evidence>
<keyword evidence="8 10" id="KW-0675">Receptor</keyword>
<dbReference type="InterPro" id="IPR035500">
    <property type="entry name" value="NHR-like_dom_sf"/>
</dbReference>
<dbReference type="PROSITE" id="PS00031">
    <property type="entry name" value="NUCLEAR_REC_DBD_1"/>
    <property type="match status" value="1"/>
</dbReference>
<evidence type="ECO:0000259" key="12">
    <source>
        <dbReference type="PROSITE" id="PS51843"/>
    </source>
</evidence>
<dbReference type="PROSITE" id="PS51843">
    <property type="entry name" value="NR_LBD"/>
    <property type="match status" value="1"/>
</dbReference>
<dbReference type="SMART" id="SM00430">
    <property type="entry name" value="HOLI"/>
    <property type="match status" value="1"/>
</dbReference>
<comment type="subcellular location">
    <subcellularLocation>
        <location evidence="1 10">Nucleus</location>
    </subcellularLocation>
</comment>
<dbReference type="Gene3D" id="3.30.50.10">
    <property type="entry name" value="Erythroid Transcription Factor GATA-1, subunit A"/>
    <property type="match status" value="1"/>
</dbReference>
<dbReference type="Proteomes" id="UP000695000">
    <property type="component" value="Unplaced"/>
</dbReference>
<keyword evidence="7 10" id="KW-0804">Transcription</keyword>
<dbReference type="InterPro" id="IPR000536">
    <property type="entry name" value="Nucl_hrmn_rcpt_lig-bd"/>
</dbReference>
<protein>
    <submittedName>
        <fullName evidence="14">Nuclear receptor subfamily 2 group E member 1-like</fullName>
    </submittedName>
</protein>
<dbReference type="SMART" id="SM00399">
    <property type="entry name" value="ZnF_C4"/>
    <property type="match status" value="1"/>
</dbReference>
<dbReference type="RefSeq" id="XP_017767934.1">
    <property type="nucleotide sequence ID" value="XM_017912445.1"/>
</dbReference>
<evidence type="ECO:0000256" key="2">
    <source>
        <dbReference type="ARBA" id="ARBA00022723"/>
    </source>
</evidence>
<dbReference type="GeneID" id="108556365"/>
<evidence type="ECO:0000256" key="7">
    <source>
        <dbReference type="ARBA" id="ARBA00023163"/>
    </source>
</evidence>